<feature type="domain" description="Anaphase-promoting complex subunit 2 TPR repeats" evidence="1">
    <location>
        <begin position="303"/>
        <end position="412"/>
    </location>
</feature>
<dbReference type="Gene3D" id="3.30.230.130">
    <property type="entry name" value="Cullin, Chain C, Domain 2"/>
    <property type="match status" value="1"/>
</dbReference>
<protein>
    <submittedName>
        <fullName evidence="2">Anaphase-promoting complex subunit 2</fullName>
    </submittedName>
</protein>
<dbReference type="InterPro" id="IPR057975">
    <property type="entry name" value="TPR_ANAPC2"/>
</dbReference>
<comment type="caution">
    <text evidence="2">The sequence shown here is derived from an EMBL/GenBank/DDBJ whole genome shotgun (WGS) entry which is preliminary data.</text>
</comment>
<dbReference type="InterPro" id="IPR044554">
    <property type="entry name" value="ANAPC2"/>
</dbReference>
<dbReference type="AlphaFoldDB" id="A0A699GRM5"/>
<dbReference type="InterPro" id="IPR036317">
    <property type="entry name" value="Cullin_homology_sf"/>
</dbReference>
<reference evidence="2" key="1">
    <citation type="journal article" date="2019" name="Sci. Rep.">
        <title>Draft genome of Tanacetum cinerariifolium, the natural source of mosquito coil.</title>
        <authorList>
            <person name="Yamashiro T."/>
            <person name="Shiraishi A."/>
            <person name="Satake H."/>
            <person name="Nakayama K."/>
        </authorList>
    </citation>
    <scope>NUCLEOTIDE SEQUENCE</scope>
</reference>
<dbReference type="GO" id="GO:0005680">
    <property type="term" value="C:anaphase-promoting complex"/>
    <property type="evidence" value="ECO:0007669"/>
    <property type="project" value="TreeGrafter"/>
</dbReference>
<evidence type="ECO:0000313" key="2">
    <source>
        <dbReference type="EMBL" id="GEW02343.1"/>
    </source>
</evidence>
<dbReference type="PANTHER" id="PTHR45957:SF1">
    <property type="entry name" value="ANAPHASE-PROMOTING COMPLEX SUBUNIT 2"/>
    <property type="match status" value="1"/>
</dbReference>
<proteinExistence type="predicted"/>
<gene>
    <name evidence="2" type="ORF">Tci_174319</name>
</gene>
<evidence type="ECO:0000259" key="1">
    <source>
        <dbReference type="Pfam" id="PF25773"/>
    </source>
</evidence>
<sequence length="634" mass="72706">MTGESLLSPVYNLESEILDNWNTFCLLTQSIIINCDDASTSSSYFSNFQSCVSSFCKYGNGLRSLVEDHFLLSLQGVLEKHGALNFWKNFDGYSNVSDLEMDDKDVQEDEVELLCKALEEISQEKQYQKKRLLMFVNSLQLCQDNNTSMEGNHSDVEKVLHRYFKGRLEELSTIIVGDDEDTYVNHSGNMDIDGSYNYMKTLENIRMVVHNLRNLGLTSMTEDAYASAIFLLLKAKVYDLAGDEYRNSVLESIKNWIQAVPLQFLHELLDYLGDSISYFSPPSTKSPLASCPSSGDKPSKRITRWQLRLEYFAYETLQELRIAKLFEIIGDYPDSVPAIYYLKQCLEYTGQHSKLVDSFKSSMRYRLLTAGASTNDILDQYVSTIKALRTIDPTRVFLKAVGEPIWEYLRGRKDTVKWEPDPIGAAPFMGSRYRRKVDVLVMIVSIIVSKDQLINEYRVMLAEKLLNQTNYDIDTEIRTLELLKLELEFEDIMMQFTVTPVHATIIMKFQEQTSWTSKSLAATIRLPVDTLQRRVNFCISKEMIADDDAKRSMASVEDQLRKEMVVYEMLCFDPAYNKSLQQLQRFLSSLAAKEKIELRGVTLANNCNEVLTAATDYSSSRKGPPAEMKTWQQE</sequence>
<dbReference type="PANTHER" id="PTHR45957">
    <property type="entry name" value="ANAPHASE-PROMOTING COMPLEX SUBUNIT 2"/>
    <property type="match status" value="1"/>
</dbReference>
<dbReference type="GO" id="GO:0070979">
    <property type="term" value="P:protein K11-linked ubiquitination"/>
    <property type="evidence" value="ECO:0007669"/>
    <property type="project" value="TreeGrafter"/>
</dbReference>
<dbReference type="EMBL" id="BKCJ010042382">
    <property type="protein sequence ID" value="GEW02343.1"/>
    <property type="molecule type" value="Genomic_DNA"/>
</dbReference>
<accession>A0A699GRM5</accession>
<organism evidence="2">
    <name type="scientific">Tanacetum cinerariifolium</name>
    <name type="common">Dalmatian daisy</name>
    <name type="synonym">Chrysanthemum cinerariifolium</name>
    <dbReference type="NCBI Taxonomy" id="118510"/>
    <lineage>
        <taxon>Eukaryota</taxon>
        <taxon>Viridiplantae</taxon>
        <taxon>Streptophyta</taxon>
        <taxon>Embryophyta</taxon>
        <taxon>Tracheophyta</taxon>
        <taxon>Spermatophyta</taxon>
        <taxon>Magnoliopsida</taxon>
        <taxon>eudicotyledons</taxon>
        <taxon>Gunneridae</taxon>
        <taxon>Pentapetalae</taxon>
        <taxon>asterids</taxon>
        <taxon>campanulids</taxon>
        <taxon>Asterales</taxon>
        <taxon>Asteraceae</taxon>
        <taxon>Asteroideae</taxon>
        <taxon>Anthemideae</taxon>
        <taxon>Anthemidinae</taxon>
        <taxon>Tanacetum</taxon>
    </lineage>
</organism>
<name>A0A699GRM5_TANCI</name>
<dbReference type="Pfam" id="PF25773">
    <property type="entry name" value="TPR_ANAPC2"/>
    <property type="match status" value="1"/>
</dbReference>
<dbReference type="SUPFAM" id="SSF75632">
    <property type="entry name" value="Cullin homology domain"/>
    <property type="match status" value="1"/>
</dbReference>
<dbReference type="GO" id="GO:0007091">
    <property type="term" value="P:metaphase/anaphase transition of mitotic cell cycle"/>
    <property type="evidence" value="ECO:0007669"/>
    <property type="project" value="TreeGrafter"/>
</dbReference>